<feature type="region of interest" description="Disordered" evidence="1">
    <location>
        <begin position="1"/>
        <end position="32"/>
    </location>
</feature>
<evidence type="ECO:0000313" key="4">
    <source>
        <dbReference type="Proteomes" id="UP001500037"/>
    </source>
</evidence>
<sequence length="142" mass="15438">MGVPEATRGPTGNHPRNRHRAATPEDLCFPENARPGQLTHSAATMKEFHTMTDTPVTQRCNYTNIRPTLKQGSSGDAVKQAQCFLNFSLTGDDLLVDGDFGPVTDAATRRFQKCADITVDGVIGAQTWSFLTFWANSSGFAC</sequence>
<organism evidence="3 4">
    <name type="scientific">Kitasatospora nipponensis</name>
    <dbReference type="NCBI Taxonomy" id="258049"/>
    <lineage>
        <taxon>Bacteria</taxon>
        <taxon>Bacillati</taxon>
        <taxon>Actinomycetota</taxon>
        <taxon>Actinomycetes</taxon>
        <taxon>Kitasatosporales</taxon>
        <taxon>Streptomycetaceae</taxon>
        <taxon>Kitasatospora</taxon>
    </lineage>
</organism>
<dbReference type="Pfam" id="PF01471">
    <property type="entry name" value="PG_binding_1"/>
    <property type="match status" value="1"/>
</dbReference>
<evidence type="ECO:0000256" key="1">
    <source>
        <dbReference type="SAM" id="MobiDB-lite"/>
    </source>
</evidence>
<dbReference type="EMBL" id="BAAALF010000151">
    <property type="protein sequence ID" value="GAA1262381.1"/>
    <property type="molecule type" value="Genomic_DNA"/>
</dbReference>
<accession>A0ABN1WSK4</accession>
<evidence type="ECO:0000259" key="2">
    <source>
        <dbReference type="Pfam" id="PF01471"/>
    </source>
</evidence>
<dbReference type="InterPro" id="IPR036365">
    <property type="entry name" value="PGBD-like_sf"/>
</dbReference>
<keyword evidence="4" id="KW-1185">Reference proteome</keyword>
<dbReference type="InterPro" id="IPR002477">
    <property type="entry name" value="Peptidoglycan-bd-like"/>
</dbReference>
<dbReference type="Gene3D" id="1.10.101.10">
    <property type="entry name" value="PGBD-like superfamily/PGBD"/>
    <property type="match status" value="1"/>
</dbReference>
<name>A0ABN1WSK4_9ACTN</name>
<protein>
    <recommendedName>
        <fullName evidence="2">Peptidoglycan binding-like domain-containing protein</fullName>
    </recommendedName>
</protein>
<dbReference type="InterPro" id="IPR036366">
    <property type="entry name" value="PGBDSf"/>
</dbReference>
<comment type="caution">
    <text evidence="3">The sequence shown here is derived from an EMBL/GenBank/DDBJ whole genome shotgun (WGS) entry which is preliminary data.</text>
</comment>
<reference evidence="3 4" key="1">
    <citation type="journal article" date="2019" name="Int. J. Syst. Evol. Microbiol.">
        <title>The Global Catalogue of Microorganisms (GCM) 10K type strain sequencing project: providing services to taxonomists for standard genome sequencing and annotation.</title>
        <authorList>
            <consortium name="The Broad Institute Genomics Platform"/>
            <consortium name="The Broad Institute Genome Sequencing Center for Infectious Disease"/>
            <person name="Wu L."/>
            <person name="Ma J."/>
        </authorList>
    </citation>
    <scope>NUCLEOTIDE SEQUENCE [LARGE SCALE GENOMIC DNA]</scope>
    <source>
        <strain evidence="3 4">JCM 13004</strain>
    </source>
</reference>
<proteinExistence type="predicted"/>
<feature type="domain" description="Peptidoglycan binding-like" evidence="2">
    <location>
        <begin position="74"/>
        <end position="131"/>
    </location>
</feature>
<dbReference type="Proteomes" id="UP001500037">
    <property type="component" value="Unassembled WGS sequence"/>
</dbReference>
<gene>
    <name evidence="3" type="ORF">GCM10009665_60050</name>
</gene>
<dbReference type="SUPFAM" id="SSF47090">
    <property type="entry name" value="PGBD-like"/>
    <property type="match status" value="1"/>
</dbReference>
<evidence type="ECO:0000313" key="3">
    <source>
        <dbReference type="EMBL" id="GAA1262381.1"/>
    </source>
</evidence>